<dbReference type="PANTHER" id="PTHR13600">
    <property type="entry name" value="LEUCINE CARBOXYL METHYLTRANSFERASE"/>
    <property type="match status" value="1"/>
</dbReference>
<protein>
    <recommendedName>
        <fullName evidence="3">[phosphatase 2A protein]-leucine-carboxy methyltransferase</fullName>
        <ecNumber evidence="3">2.1.1.233</ecNumber>
    </recommendedName>
    <alternativeName>
        <fullName evidence="7">[Phosphatase 2A protein]-leucine-carboxy methyltransferase 1</fullName>
    </alternativeName>
</protein>
<dbReference type="GO" id="GO:0016747">
    <property type="term" value="F:acyltransferase activity, transferring groups other than amino-acyl groups"/>
    <property type="evidence" value="ECO:0007669"/>
    <property type="project" value="InterPro"/>
</dbReference>
<reference evidence="9" key="1">
    <citation type="submission" date="2021-01" db="EMBL/GenBank/DDBJ databases">
        <authorList>
            <person name="Corre E."/>
            <person name="Pelletier E."/>
            <person name="Niang G."/>
            <person name="Scheremetjew M."/>
            <person name="Finn R."/>
            <person name="Kale V."/>
            <person name="Holt S."/>
            <person name="Cochrane G."/>
            <person name="Meng A."/>
            <person name="Brown T."/>
            <person name="Cohen L."/>
        </authorList>
    </citation>
    <scope>NUCLEOTIDE SEQUENCE</scope>
    <source>
        <strain evidence="9">MM31A-1</strain>
    </source>
</reference>
<dbReference type="PROSITE" id="PS51186">
    <property type="entry name" value="GNAT"/>
    <property type="match status" value="1"/>
</dbReference>
<keyword evidence="5" id="KW-0808">Transferase</keyword>
<keyword evidence="4" id="KW-0489">Methyltransferase</keyword>
<dbReference type="InterPro" id="IPR016181">
    <property type="entry name" value="Acyl_CoA_acyltransferase"/>
</dbReference>
<dbReference type="SUPFAM" id="SSF53335">
    <property type="entry name" value="S-adenosyl-L-methionine-dependent methyltransferases"/>
    <property type="match status" value="1"/>
</dbReference>
<dbReference type="EC" id="2.1.1.233" evidence="3"/>
<organism evidence="9">
    <name type="scientific">Chaetoceros debilis</name>
    <dbReference type="NCBI Taxonomy" id="122233"/>
    <lineage>
        <taxon>Eukaryota</taxon>
        <taxon>Sar</taxon>
        <taxon>Stramenopiles</taxon>
        <taxon>Ochrophyta</taxon>
        <taxon>Bacillariophyta</taxon>
        <taxon>Coscinodiscophyceae</taxon>
        <taxon>Chaetocerotophycidae</taxon>
        <taxon>Chaetocerotales</taxon>
        <taxon>Chaetocerotaceae</taxon>
        <taxon>Chaetoceros</taxon>
    </lineage>
</organism>
<name>A0A7S3VC67_9STRA</name>
<evidence type="ECO:0000256" key="4">
    <source>
        <dbReference type="ARBA" id="ARBA00022603"/>
    </source>
</evidence>
<comment type="catalytic activity">
    <reaction evidence="1">
        <text>[phosphatase 2A protein]-C-terminal L-leucine + S-adenosyl-L-methionine = [phosphatase 2A protein]-C-terminal L-leucine methyl ester + S-adenosyl-L-homocysteine</text>
        <dbReference type="Rhea" id="RHEA:48544"/>
        <dbReference type="Rhea" id="RHEA-COMP:12134"/>
        <dbReference type="Rhea" id="RHEA-COMP:12135"/>
        <dbReference type="ChEBI" id="CHEBI:57856"/>
        <dbReference type="ChEBI" id="CHEBI:59789"/>
        <dbReference type="ChEBI" id="CHEBI:90516"/>
        <dbReference type="ChEBI" id="CHEBI:90517"/>
        <dbReference type="EC" id="2.1.1.233"/>
    </reaction>
</comment>
<dbReference type="InterPro" id="IPR000182">
    <property type="entry name" value="GNAT_dom"/>
</dbReference>
<proteinExistence type="inferred from homology"/>
<dbReference type="Pfam" id="PF04072">
    <property type="entry name" value="LCM"/>
    <property type="match status" value="1"/>
</dbReference>
<dbReference type="CDD" id="cd04301">
    <property type="entry name" value="NAT_SF"/>
    <property type="match status" value="1"/>
</dbReference>
<evidence type="ECO:0000256" key="6">
    <source>
        <dbReference type="ARBA" id="ARBA00022691"/>
    </source>
</evidence>
<sequence length="629" mass="69764">MSKINTPVAKTAIDAINAKLSALNCGYKPISDESEGNYYHKLLQAIKSTYTSSTNSTNKIQNPGIKRQTPLVNSGYAIRVATISSMIAKFIEKNTKSNTKQSTDTPGDDTGVETTRANIMLLGCGLDIVGIWGSSLAMNVDVYEIDCIDNCLVKQDALTRIGIIQCDHVESEHNDEDEDDGTTASADQDGGIILQGRIDYGAVEGCTISFNASNNTYSLLAADLRDTVSLEQIVASSSFNPFAPTIVISELVIAYLGQHTEKLLKYISSSLCICDESMFLAYEPVIPSSGKTVSQNSNVMAYAKDYFGQFSSKLNRGEADHGTQKNSSQMCFEPIGKSTRHVENKLRRCQFDGFVDCSQMSKAARYFEISRRSPPELFDEQIALQFHLHCYSIIIATSNKFNIRALNSICPWIVTNHAIRGIGYFSSREIKREGETMILTSIKKKYEEEVRNLFKDTYTSLFDDYPSVRKLVKSALKSDLSTKGQASSDRNDCQSDSVIWNRYSDNGGAFWVVIEVDEEKQHILGCIGVTKKCTNSVVNLGLEGSEYYEMNRLAVRQGARRKGIGKLLLGAVEEHIQRTTISRPTCMVATTPKVLEAANTLYSANGFTIHEEIMMGKMLIRTYKKMIPH</sequence>
<evidence type="ECO:0000256" key="5">
    <source>
        <dbReference type="ARBA" id="ARBA00022679"/>
    </source>
</evidence>
<evidence type="ECO:0000256" key="2">
    <source>
        <dbReference type="ARBA" id="ARBA00010703"/>
    </source>
</evidence>
<dbReference type="GO" id="GO:0018423">
    <property type="term" value="F:protein C-terminal leucine carboxyl O-methyltransferase activity"/>
    <property type="evidence" value="ECO:0007669"/>
    <property type="project" value="UniProtKB-EC"/>
</dbReference>
<dbReference type="PANTHER" id="PTHR13600:SF21">
    <property type="entry name" value="LEUCINE CARBOXYL METHYLTRANSFERASE 1"/>
    <property type="match status" value="1"/>
</dbReference>
<comment type="similarity">
    <text evidence="2">Belongs to the methyltransferase superfamily. LCMT family.</text>
</comment>
<evidence type="ECO:0000256" key="3">
    <source>
        <dbReference type="ARBA" id="ARBA00012834"/>
    </source>
</evidence>
<dbReference type="AlphaFoldDB" id="A0A7S3VC67"/>
<dbReference type="InterPro" id="IPR016651">
    <property type="entry name" value="LCMT1"/>
</dbReference>
<dbReference type="InterPro" id="IPR029063">
    <property type="entry name" value="SAM-dependent_MTases_sf"/>
</dbReference>
<keyword evidence="6" id="KW-0949">S-adenosyl-L-methionine</keyword>
<dbReference type="GO" id="GO:0032259">
    <property type="term" value="P:methylation"/>
    <property type="evidence" value="ECO:0007669"/>
    <property type="project" value="UniProtKB-KW"/>
</dbReference>
<accession>A0A7S3VC67</accession>
<dbReference type="Gene3D" id="3.40.630.30">
    <property type="match status" value="1"/>
</dbReference>
<evidence type="ECO:0000313" key="9">
    <source>
        <dbReference type="EMBL" id="CAE0471277.1"/>
    </source>
</evidence>
<evidence type="ECO:0000259" key="8">
    <source>
        <dbReference type="PROSITE" id="PS51186"/>
    </source>
</evidence>
<dbReference type="SUPFAM" id="SSF55729">
    <property type="entry name" value="Acyl-CoA N-acyltransferases (Nat)"/>
    <property type="match status" value="1"/>
</dbReference>
<evidence type="ECO:0000256" key="7">
    <source>
        <dbReference type="ARBA" id="ARBA00032526"/>
    </source>
</evidence>
<dbReference type="EMBL" id="HBIO01020959">
    <property type="protein sequence ID" value="CAE0471277.1"/>
    <property type="molecule type" value="Transcribed_RNA"/>
</dbReference>
<feature type="domain" description="N-acetyltransferase" evidence="8">
    <location>
        <begin position="448"/>
        <end position="628"/>
    </location>
</feature>
<evidence type="ECO:0000256" key="1">
    <source>
        <dbReference type="ARBA" id="ARBA00000724"/>
    </source>
</evidence>
<dbReference type="InterPro" id="IPR007213">
    <property type="entry name" value="Ppm1/Ppm2/Tcmp"/>
</dbReference>
<gene>
    <name evidence="9" type="ORF">CDEB00056_LOCUS16130</name>
</gene>
<dbReference type="Gene3D" id="3.40.50.150">
    <property type="entry name" value="Vaccinia Virus protein VP39"/>
    <property type="match status" value="1"/>
</dbReference>
<dbReference type="Pfam" id="PF13508">
    <property type="entry name" value="Acetyltransf_7"/>
    <property type="match status" value="1"/>
</dbReference>